<evidence type="ECO:0000256" key="3">
    <source>
        <dbReference type="ARBA" id="ARBA00023027"/>
    </source>
</evidence>
<evidence type="ECO:0000256" key="1">
    <source>
        <dbReference type="ARBA" id="ARBA00022723"/>
    </source>
</evidence>
<dbReference type="KEGG" id="pabo:BCY86_03665"/>
<dbReference type="PANTHER" id="PTHR30004">
    <property type="entry name" value="4-HYDROXYTHREONINE-4-PHOSPHATE DEHYDROGENASE"/>
    <property type="match status" value="1"/>
</dbReference>
<dbReference type="Pfam" id="PF04166">
    <property type="entry name" value="PdxA"/>
    <property type="match status" value="1"/>
</dbReference>
<dbReference type="PANTHER" id="PTHR30004:SF6">
    <property type="entry name" value="D-THREONATE 4-PHOSPHATE DEHYDROGENASE"/>
    <property type="match status" value="1"/>
</dbReference>
<dbReference type="GO" id="GO:0016491">
    <property type="term" value="F:oxidoreductase activity"/>
    <property type="evidence" value="ECO:0007669"/>
    <property type="project" value="UniProtKB-KW"/>
</dbReference>
<sequence length="337" mass="36484">MDRARLAISIGCPCGIGPEVSLLAAFKRPFPSLLVGDEFVLRRTASLYPIDSARLIRVQSPEEAWALQEGTHAVFQPTSSLEWNECEPGVPSSAAGAAQLTWIDTACDLVAQGVADALVTGPVSKYWIASSQKRGDLFRGHTEYLKQRLGALDVVMAFWTERLVTALVTTHLPLIDVPRAVTSEQVERTIYYLGLFLACLHEDRTMGRIAVSGLNPHAGEDGLLGHGEEQRIREGIHAACIRLEEAQIRGEVIGPIPSEVAFRLAVQGDYSGVVAMYHDQATIPLKLVNFGEAVNVSLGLPIIRTSVDHGTAYDRAGKGSADPRGMVLAMHLAEQLV</sequence>
<name>A0A1L6MWN8_9BACT</name>
<keyword evidence="1" id="KW-0479">Metal-binding</keyword>
<protein>
    <submittedName>
        <fullName evidence="4">4-hydroxythreonine-4-phosphate dehydrogenase PdxA</fullName>
    </submittedName>
</protein>
<dbReference type="GO" id="GO:0046872">
    <property type="term" value="F:metal ion binding"/>
    <property type="evidence" value="ECO:0007669"/>
    <property type="project" value="UniProtKB-KW"/>
</dbReference>
<evidence type="ECO:0000313" key="4">
    <source>
        <dbReference type="EMBL" id="APR99874.1"/>
    </source>
</evidence>
<keyword evidence="5" id="KW-1185">Reference proteome</keyword>
<dbReference type="GO" id="GO:0051287">
    <property type="term" value="F:NAD binding"/>
    <property type="evidence" value="ECO:0007669"/>
    <property type="project" value="InterPro"/>
</dbReference>
<dbReference type="NCBIfam" id="TIGR00557">
    <property type="entry name" value="pdxA"/>
    <property type="match status" value="1"/>
</dbReference>
<proteinExistence type="predicted"/>
<dbReference type="InterPro" id="IPR005255">
    <property type="entry name" value="PdxA_fam"/>
</dbReference>
<dbReference type="Gene3D" id="3.40.718.10">
    <property type="entry name" value="Isopropylmalate Dehydrogenase"/>
    <property type="match status" value="1"/>
</dbReference>
<dbReference type="Proteomes" id="UP000185544">
    <property type="component" value="Chromosome"/>
</dbReference>
<keyword evidence="2" id="KW-0560">Oxidoreductase</keyword>
<dbReference type="STRING" id="1882918.BCY86_03665"/>
<evidence type="ECO:0000256" key="2">
    <source>
        <dbReference type="ARBA" id="ARBA00023002"/>
    </source>
</evidence>
<gene>
    <name evidence="4" type="ORF">BCY86_03665</name>
</gene>
<dbReference type="RefSeq" id="WP_075276524.1">
    <property type="nucleotide sequence ID" value="NZ_CP016908.1"/>
</dbReference>
<dbReference type="SUPFAM" id="SSF53659">
    <property type="entry name" value="Isocitrate/Isopropylmalate dehydrogenase-like"/>
    <property type="match status" value="1"/>
</dbReference>
<evidence type="ECO:0000313" key="5">
    <source>
        <dbReference type="Proteomes" id="UP000185544"/>
    </source>
</evidence>
<organism evidence="4 5">
    <name type="scientific">Pajaroellobacter abortibovis</name>
    <dbReference type="NCBI Taxonomy" id="1882918"/>
    <lineage>
        <taxon>Bacteria</taxon>
        <taxon>Pseudomonadati</taxon>
        <taxon>Myxococcota</taxon>
        <taxon>Polyangia</taxon>
        <taxon>Polyangiales</taxon>
        <taxon>Polyangiaceae</taxon>
    </lineage>
</organism>
<dbReference type="EMBL" id="CP016908">
    <property type="protein sequence ID" value="APR99874.1"/>
    <property type="molecule type" value="Genomic_DNA"/>
</dbReference>
<keyword evidence="3" id="KW-0520">NAD</keyword>
<dbReference type="AlphaFoldDB" id="A0A1L6MWN8"/>
<reference evidence="4 5" key="1">
    <citation type="submission" date="2016-08" db="EMBL/GenBank/DDBJ databases">
        <title>Identification and validation of antigenic proteins from Pajaroellobacter abortibovis using de-novo genome sequence assembly and reverse vaccinology.</title>
        <authorList>
            <person name="Welly B.T."/>
            <person name="Miller M.R."/>
            <person name="Stott J.L."/>
            <person name="Blanchard M.T."/>
            <person name="Islas-Trejo A.D."/>
            <person name="O'Rourke S.M."/>
            <person name="Young A.E."/>
            <person name="Medrano J.F."/>
            <person name="Van Eenennaam A.L."/>
        </authorList>
    </citation>
    <scope>NUCLEOTIDE SEQUENCE [LARGE SCALE GENOMIC DNA]</scope>
    <source>
        <strain evidence="4 5">BTF92-0548A/99-0131</strain>
    </source>
</reference>
<dbReference type="OrthoDB" id="9801783at2"/>
<accession>A0A1L6MWN8</accession>